<name>L0ACD7_CALLD</name>
<keyword evidence="2" id="KW-0349">Heme</keyword>
<dbReference type="Gene3D" id="1.20.1300.10">
    <property type="entry name" value="Fumarate reductase/succinate dehydrogenase, transmembrane subunit"/>
    <property type="match status" value="1"/>
</dbReference>
<evidence type="ECO:0000256" key="8">
    <source>
        <dbReference type="SAM" id="Phobius"/>
    </source>
</evidence>
<keyword evidence="7 8" id="KW-0472">Membrane</keyword>
<evidence type="ECO:0000256" key="2">
    <source>
        <dbReference type="ARBA" id="ARBA00022617"/>
    </source>
</evidence>
<keyword evidence="6" id="KW-0408">Iron</keyword>
<protein>
    <submittedName>
        <fullName evidence="9">Succinate dehydrogenase/fumarate reductase, cytochrome b subunit</fullName>
    </submittedName>
</protein>
<evidence type="ECO:0000256" key="4">
    <source>
        <dbReference type="ARBA" id="ARBA00022723"/>
    </source>
</evidence>
<dbReference type="HOGENOM" id="CLU_1574898_0_0_2"/>
<dbReference type="EMBL" id="CP003378">
    <property type="protein sequence ID" value="AFZ70705.1"/>
    <property type="molecule type" value="Genomic_DNA"/>
</dbReference>
<feature type="transmembrane region" description="Helical" evidence="8">
    <location>
        <begin position="147"/>
        <end position="168"/>
    </location>
</feature>
<reference evidence="10" key="1">
    <citation type="submission" date="2012-03" db="EMBL/GenBank/DDBJ databases">
        <title>Complete genome of Caldisphaera lagunensis DSM 15908.</title>
        <authorList>
            <person name="Lucas S."/>
            <person name="Copeland A."/>
            <person name="Lapidus A."/>
            <person name="Glavina del Rio T."/>
            <person name="Dalin E."/>
            <person name="Tice H."/>
            <person name="Bruce D."/>
            <person name="Goodwin L."/>
            <person name="Pitluck S."/>
            <person name="Peters L."/>
            <person name="Mikhailova N."/>
            <person name="Teshima H."/>
            <person name="Kyrpides N."/>
            <person name="Mavromatis K."/>
            <person name="Ivanova N."/>
            <person name="Brettin T."/>
            <person name="Detter J.C."/>
            <person name="Han C."/>
            <person name="Larimer F."/>
            <person name="Land M."/>
            <person name="Hauser L."/>
            <person name="Markowitz V."/>
            <person name="Cheng J.-F."/>
            <person name="Hugenholtz P."/>
            <person name="Woyke T."/>
            <person name="Wu D."/>
            <person name="Spring S."/>
            <person name="Schroeder M."/>
            <person name="Brambilla E."/>
            <person name="Klenk H.-P."/>
            <person name="Eisen J.A."/>
        </authorList>
    </citation>
    <scope>NUCLEOTIDE SEQUENCE [LARGE SCALE GENOMIC DNA]</scope>
    <source>
        <strain evidence="10">DSM 15908 / JCM 11604 / IC-154</strain>
    </source>
</reference>
<dbReference type="Proteomes" id="UP000010469">
    <property type="component" value="Chromosome"/>
</dbReference>
<dbReference type="SUPFAM" id="SSF81343">
    <property type="entry name" value="Fumarate reductase respiratory complex transmembrane subunits"/>
    <property type="match status" value="1"/>
</dbReference>
<feature type="transmembrane region" description="Helical" evidence="8">
    <location>
        <begin position="72"/>
        <end position="93"/>
    </location>
</feature>
<dbReference type="Pfam" id="PF01127">
    <property type="entry name" value="Sdh_cyt"/>
    <property type="match status" value="1"/>
</dbReference>
<keyword evidence="4" id="KW-0479">Metal-binding</keyword>
<comment type="subcellular location">
    <subcellularLocation>
        <location evidence="1">Membrane</location>
    </subcellularLocation>
</comment>
<gene>
    <name evidence="9" type="ordered locus">Calag_0982</name>
</gene>
<feature type="transmembrane region" description="Helical" evidence="8">
    <location>
        <begin position="100"/>
        <end position="127"/>
    </location>
</feature>
<dbReference type="OrthoDB" id="21304at2157"/>
<keyword evidence="10" id="KW-1185">Reference proteome</keyword>
<dbReference type="AlphaFoldDB" id="L0ACD7"/>
<dbReference type="InterPro" id="IPR000701">
    <property type="entry name" value="SuccDH_FuR_B_TM-su"/>
</dbReference>
<evidence type="ECO:0000256" key="6">
    <source>
        <dbReference type="ARBA" id="ARBA00023004"/>
    </source>
</evidence>
<dbReference type="GO" id="GO:0046872">
    <property type="term" value="F:metal ion binding"/>
    <property type="evidence" value="ECO:0007669"/>
    <property type="project" value="UniProtKB-KW"/>
</dbReference>
<evidence type="ECO:0000256" key="1">
    <source>
        <dbReference type="ARBA" id="ARBA00004370"/>
    </source>
</evidence>
<dbReference type="KEGG" id="clg:Calag_0982"/>
<evidence type="ECO:0000256" key="3">
    <source>
        <dbReference type="ARBA" id="ARBA00022692"/>
    </source>
</evidence>
<dbReference type="InterPro" id="IPR034804">
    <property type="entry name" value="SQR/QFR_C/D"/>
</dbReference>
<evidence type="ECO:0000256" key="5">
    <source>
        <dbReference type="ARBA" id="ARBA00022989"/>
    </source>
</evidence>
<dbReference type="GeneID" id="14212242"/>
<dbReference type="STRING" id="1056495.Calag_0982"/>
<dbReference type="eggNOG" id="arCOG02244">
    <property type="taxonomic scope" value="Archaea"/>
</dbReference>
<keyword evidence="5 8" id="KW-1133">Transmembrane helix</keyword>
<evidence type="ECO:0000256" key="7">
    <source>
        <dbReference type="ARBA" id="ARBA00023136"/>
    </source>
</evidence>
<evidence type="ECO:0000313" key="9">
    <source>
        <dbReference type="EMBL" id="AFZ70705.1"/>
    </source>
</evidence>
<feature type="transmembrane region" description="Helical" evidence="8">
    <location>
        <begin position="40"/>
        <end position="60"/>
    </location>
</feature>
<dbReference type="GO" id="GO:0016020">
    <property type="term" value="C:membrane"/>
    <property type="evidence" value="ECO:0007669"/>
    <property type="project" value="UniProtKB-SubCell"/>
</dbReference>
<dbReference type="InParanoid" id="L0ACD7"/>
<accession>L0ACD7</accession>
<sequence length="169" mass="19530">MSEKEEYFGKKNIEMENRQGFWRASLNPWLIRAKNNPERVAFVLHRVTGFIIIAFLLAHILETDSPVWTQYYPIHGYSGWAAWTYIMGIESAWWAKLGEWIVAGAVFFHALNGFRLLLTEFFGVGIGKPVEPKPPYEAPTLNAPQRTWLYIEFIVAIVLWAFSAFLIFG</sequence>
<dbReference type="RefSeq" id="WP_015232602.1">
    <property type="nucleotide sequence ID" value="NC_019791.1"/>
</dbReference>
<organism evidence="9 10">
    <name type="scientific">Caldisphaera lagunensis (strain DSM 15908 / JCM 11604 / ANMR 0165 / IC-154)</name>
    <dbReference type="NCBI Taxonomy" id="1056495"/>
    <lineage>
        <taxon>Archaea</taxon>
        <taxon>Thermoproteota</taxon>
        <taxon>Thermoprotei</taxon>
        <taxon>Acidilobales</taxon>
        <taxon>Caldisphaeraceae</taxon>
        <taxon>Caldisphaera</taxon>
    </lineage>
</organism>
<evidence type="ECO:0000313" key="10">
    <source>
        <dbReference type="Proteomes" id="UP000010469"/>
    </source>
</evidence>
<keyword evidence="3 8" id="KW-0812">Transmembrane</keyword>
<proteinExistence type="predicted"/>